<dbReference type="Gene3D" id="3.40.50.970">
    <property type="match status" value="2"/>
</dbReference>
<keyword evidence="8" id="KW-1185">Reference proteome</keyword>
<feature type="domain" description="Thiamine pyrophosphate enzyme central" evidence="4">
    <location>
        <begin position="197"/>
        <end position="331"/>
    </location>
</feature>
<dbReference type="RefSeq" id="WP_268039003.1">
    <property type="nucleotide sequence ID" value="NZ_JAPQER010000001.1"/>
</dbReference>
<dbReference type="InterPro" id="IPR012000">
    <property type="entry name" value="Thiamin_PyroP_enz_cen_dom"/>
</dbReference>
<comment type="caution">
    <text evidence="7">The sequence shown here is derived from an EMBL/GenBank/DDBJ whole genome shotgun (WGS) entry which is preliminary data.</text>
</comment>
<dbReference type="Proteomes" id="UP001078443">
    <property type="component" value="Unassembled WGS sequence"/>
</dbReference>
<evidence type="ECO:0000259" key="6">
    <source>
        <dbReference type="Pfam" id="PF02776"/>
    </source>
</evidence>
<dbReference type="InterPro" id="IPR012001">
    <property type="entry name" value="Thiamin_PyroP_enz_TPP-bd_dom"/>
</dbReference>
<feature type="domain" description="Thiamine pyrophosphate enzyme TPP-binding" evidence="5">
    <location>
        <begin position="395"/>
        <end position="546"/>
    </location>
</feature>
<dbReference type="InterPro" id="IPR029061">
    <property type="entry name" value="THDP-binding"/>
</dbReference>
<organism evidence="7 8">
    <name type="scientific">Clostridium aestuarii</name>
    <dbReference type="NCBI Taxonomy" id="338193"/>
    <lineage>
        <taxon>Bacteria</taxon>
        <taxon>Bacillati</taxon>
        <taxon>Bacillota</taxon>
        <taxon>Clostridia</taxon>
        <taxon>Eubacteriales</taxon>
        <taxon>Clostridiaceae</taxon>
        <taxon>Clostridium</taxon>
    </lineage>
</organism>
<proteinExistence type="inferred from homology"/>
<dbReference type="PANTHER" id="PTHR18968">
    <property type="entry name" value="THIAMINE PYROPHOSPHATE ENZYMES"/>
    <property type="match status" value="1"/>
</dbReference>
<feature type="domain" description="Thiamine pyrophosphate enzyme N-terminal TPP-binding" evidence="6">
    <location>
        <begin position="1"/>
        <end position="123"/>
    </location>
</feature>
<dbReference type="InterPro" id="IPR029035">
    <property type="entry name" value="DHS-like_NAD/FAD-binding_dom"/>
</dbReference>
<protein>
    <submittedName>
        <fullName evidence="7">Thiamine pyrophosphate-binding protein</fullName>
    </submittedName>
</protein>
<comment type="similarity">
    <text evidence="1 3">Belongs to the TPP enzyme family.</text>
</comment>
<dbReference type="Pfam" id="PF02776">
    <property type="entry name" value="TPP_enzyme_N"/>
    <property type="match status" value="1"/>
</dbReference>
<dbReference type="SUPFAM" id="SSF52467">
    <property type="entry name" value="DHS-like NAD/FAD-binding domain"/>
    <property type="match status" value="1"/>
</dbReference>
<dbReference type="Pfam" id="PF02775">
    <property type="entry name" value="TPP_enzyme_C"/>
    <property type="match status" value="1"/>
</dbReference>
<evidence type="ECO:0000259" key="5">
    <source>
        <dbReference type="Pfam" id="PF02775"/>
    </source>
</evidence>
<evidence type="ECO:0000256" key="3">
    <source>
        <dbReference type="RuleBase" id="RU362132"/>
    </source>
</evidence>
<gene>
    <name evidence="7" type="ORF">OW763_00050</name>
</gene>
<evidence type="ECO:0000256" key="1">
    <source>
        <dbReference type="ARBA" id="ARBA00007812"/>
    </source>
</evidence>
<dbReference type="Gene3D" id="3.40.50.1220">
    <property type="entry name" value="TPP-binding domain"/>
    <property type="match status" value="1"/>
</dbReference>
<dbReference type="InterPro" id="IPR011766">
    <property type="entry name" value="TPP_enzyme_TPP-bd"/>
</dbReference>
<evidence type="ECO:0000313" key="7">
    <source>
        <dbReference type="EMBL" id="MCY6482748.1"/>
    </source>
</evidence>
<keyword evidence="2 3" id="KW-0786">Thiamine pyrophosphate</keyword>
<evidence type="ECO:0000259" key="4">
    <source>
        <dbReference type="Pfam" id="PF00205"/>
    </source>
</evidence>
<reference evidence="7" key="1">
    <citation type="submission" date="2022-12" db="EMBL/GenBank/DDBJ databases">
        <authorList>
            <person name="Wang J."/>
        </authorList>
    </citation>
    <scope>NUCLEOTIDE SEQUENCE</scope>
    <source>
        <strain evidence="7">HY-45-18</strain>
    </source>
</reference>
<accession>A0ABT4CUU0</accession>
<evidence type="ECO:0000256" key="2">
    <source>
        <dbReference type="ARBA" id="ARBA00023052"/>
    </source>
</evidence>
<dbReference type="Pfam" id="PF00205">
    <property type="entry name" value="TPP_enzyme_M"/>
    <property type="match status" value="1"/>
</dbReference>
<name>A0ABT4CUU0_9CLOT</name>
<dbReference type="PANTHER" id="PTHR18968:SF13">
    <property type="entry name" value="ACETOLACTATE SYNTHASE CATALYTIC SUBUNIT, MITOCHONDRIAL"/>
    <property type="match status" value="1"/>
</dbReference>
<evidence type="ECO:0000313" key="8">
    <source>
        <dbReference type="Proteomes" id="UP001078443"/>
    </source>
</evidence>
<sequence>MKVSDYLIKYLEILGVNYIFGYTGGAVTHLIDSINKNSSVKFIQCYHEQAAAFSATAYAKYSRNLGVAIATSGPGATNLITGIADAYFDSSPTLFITGQVNTYNFKYEANVRQKGFQETDIVSLVKPITKYSILIDDVNSVEKELKKAICIALSGRKGPVLIDIPMDIQRQEIKICEKSFINDINSMKYEISDRAIANIYNMIVNSKFPVILSGGGSSLSNAKKNLIKLSEKLGIPVLVSLMGKDSFPHDHRNFAGYIGAYGNRYGNIVLSKSDFLLVVGSRLDSRQIGNNIEPFLSKKIAWVDIDNSEIEGSRIHPSEKIIADANDFLEKMLCYCSQRNKTYKNKDKFLKGIEILKNLFSPLSELDRDIKNKWHYEVMKIISDNLNENDTICVDVGQNQMMAAQVIDIKENQRFINGGGMAAMGYALPAGIAISIATGNRCVVIVGDGGLQMNIQELNMVSFYNLPIIIIVFNNKSLGMIKQFQELYFNKNFAATDEKNGYKSCCFSKIAEAYGIDSVVINKESDLESRFNEIFGNSKLPILVEIEIDYQTFVYPKLEFDKPIDKISPYITKKENEIINNIFDF</sequence>
<dbReference type="InterPro" id="IPR045229">
    <property type="entry name" value="TPP_enz"/>
</dbReference>
<dbReference type="SUPFAM" id="SSF52518">
    <property type="entry name" value="Thiamin diphosphate-binding fold (THDP-binding)"/>
    <property type="match status" value="2"/>
</dbReference>
<dbReference type="EMBL" id="JAPQER010000001">
    <property type="protein sequence ID" value="MCY6482748.1"/>
    <property type="molecule type" value="Genomic_DNA"/>
</dbReference>
<dbReference type="CDD" id="cd07035">
    <property type="entry name" value="TPP_PYR_POX_like"/>
    <property type="match status" value="1"/>
</dbReference>